<keyword evidence="2 9" id="KW-0813">Transport</keyword>
<reference evidence="11 12" key="1">
    <citation type="submission" date="2016-11" db="EMBL/GenBank/DDBJ databases">
        <authorList>
            <person name="Jaros S."/>
            <person name="Januszkiewicz K."/>
            <person name="Wedrychowicz H."/>
        </authorList>
    </citation>
    <scope>NUCLEOTIDE SEQUENCE [LARGE SCALE GENOMIC DNA]</scope>
    <source>
        <strain evidence="11 12">DSM 19557</strain>
    </source>
</reference>
<comment type="caution">
    <text evidence="9">Lacks conserved residue(s) required for the propagation of feature annotation.</text>
</comment>
<accession>A0A1M6QUL8</accession>
<evidence type="ECO:0000256" key="4">
    <source>
        <dbReference type="ARBA" id="ARBA00022692"/>
    </source>
</evidence>
<dbReference type="InterPro" id="IPR022645">
    <property type="entry name" value="SecD/SecF_bac"/>
</dbReference>
<comment type="similarity">
    <text evidence="9">Belongs to the SecD/SecF family. SecF subfamily.</text>
</comment>
<keyword evidence="7 9" id="KW-0811">Translocation</keyword>
<evidence type="ECO:0000313" key="12">
    <source>
        <dbReference type="Proteomes" id="UP000189810"/>
    </source>
</evidence>
<evidence type="ECO:0000259" key="10">
    <source>
        <dbReference type="Pfam" id="PF02355"/>
    </source>
</evidence>
<protein>
    <recommendedName>
        <fullName evidence="9">Protein-export membrane protein SecF</fullName>
    </recommendedName>
</protein>
<dbReference type="SUPFAM" id="SSF82866">
    <property type="entry name" value="Multidrug efflux transporter AcrB transmembrane domain"/>
    <property type="match status" value="1"/>
</dbReference>
<keyword evidence="8 9" id="KW-0472">Membrane</keyword>
<dbReference type="Proteomes" id="UP000189810">
    <property type="component" value="Chromosome I"/>
</dbReference>
<keyword evidence="6 9" id="KW-1133">Transmembrane helix</keyword>
<keyword evidence="3 9" id="KW-1003">Cell membrane</keyword>
<feature type="transmembrane region" description="Helical" evidence="9">
    <location>
        <begin position="116"/>
        <end position="133"/>
    </location>
</feature>
<evidence type="ECO:0000256" key="5">
    <source>
        <dbReference type="ARBA" id="ARBA00022927"/>
    </source>
</evidence>
<dbReference type="OrthoDB" id="9805019at2"/>
<dbReference type="InterPro" id="IPR005665">
    <property type="entry name" value="SecF_bac"/>
</dbReference>
<dbReference type="NCBIfam" id="TIGR00966">
    <property type="entry name" value="transloc_SecF"/>
    <property type="match status" value="1"/>
</dbReference>
<feature type="transmembrane region" description="Helical" evidence="9">
    <location>
        <begin position="243"/>
        <end position="267"/>
    </location>
</feature>
<comment type="subunit">
    <text evidence="9">Forms a complex with SecD. Part of the essential Sec protein translocation apparatus which comprises SecA, SecYEG and auxiliary proteins SecDF. Other proteins may also be involved.</text>
</comment>
<keyword evidence="5 9" id="KW-0653">Protein transport</keyword>
<evidence type="ECO:0000256" key="2">
    <source>
        <dbReference type="ARBA" id="ARBA00022448"/>
    </source>
</evidence>
<dbReference type="InterPro" id="IPR055344">
    <property type="entry name" value="SecD_SecF_C_bact"/>
</dbReference>
<evidence type="ECO:0000256" key="1">
    <source>
        <dbReference type="ARBA" id="ARBA00004651"/>
    </source>
</evidence>
<evidence type="ECO:0000256" key="8">
    <source>
        <dbReference type="ARBA" id="ARBA00023136"/>
    </source>
</evidence>
<feature type="transmembrane region" description="Helical" evidence="9">
    <location>
        <begin position="167"/>
        <end position="188"/>
    </location>
</feature>
<sequence length="278" mass="30732">MKFRFYSYAVSLTLLIISLVFLQVRGLNLGIDFTGGTILEVAYKAKVSTEQVRQALQKEGLNPHIQNTASGSFLIRLKLGEDPQRALTSLKSLGDYSLIRQDTIGSVISSELRSKAIWSVLVALGGITVYLTYRYKLLWAFAGLVALFHDVIIVLGAYAITQREVNLDVIASLLVVAGYSVTDTVVIYDRMRENLRIRKSLPLRDLINISVNQNLARTLMTSMTVFVVALAMFLFGGSALSNVMFAFVVGVVVGTLSSIFVASSLILDITRFKFFRGR</sequence>
<dbReference type="Pfam" id="PF07549">
    <property type="entry name" value="Sec_GG"/>
    <property type="match status" value="1"/>
</dbReference>
<dbReference type="GO" id="GO:0005886">
    <property type="term" value="C:plasma membrane"/>
    <property type="evidence" value="ECO:0007669"/>
    <property type="project" value="UniProtKB-SubCell"/>
</dbReference>
<dbReference type="GO" id="GO:0065002">
    <property type="term" value="P:intracellular protein transmembrane transport"/>
    <property type="evidence" value="ECO:0007669"/>
    <property type="project" value="UniProtKB-UniRule"/>
</dbReference>
<name>A0A1M6QUL8_9AQUI</name>
<dbReference type="GO" id="GO:0006605">
    <property type="term" value="P:protein targeting"/>
    <property type="evidence" value="ECO:0007669"/>
    <property type="project" value="UniProtKB-UniRule"/>
</dbReference>
<dbReference type="PANTHER" id="PTHR30081:SF8">
    <property type="entry name" value="PROTEIN TRANSLOCASE SUBUNIT SECF"/>
    <property type="match status" value="1"/>
</dbReference>
<evidence type="ECO:0000256" key="6">
    <source>
        <dbReference type="ARBA" id="ARBA00022989"/>
    </source>
</evidence>
<feature type="domain" description="Protein export membrane protein SecD/SecF C-terminal" evidence="10">
    <location>
        <begin position="90"/>
        <end position="269"/>
    </location>
</feature>
<dbReference type="InterPro" id="IPR022646">
    <property type="entry name" value="SecD/SecF_CS"/>
</dbReference>
<dbReference type="HAMAP" id="MF_01464_B">
    <property type="entry name" value="SecF_B"/>
    <property type="match status" value="1"/>
</dbReference>
<dbReference type="Gene3D" id="1.20.1640.10">
    <property type="entry name" value="Multidrug efflux transporter AcrB transmembrane domain"/>
    <property type="match status" value="1"/>
</dbReference>
<dbReference type="RefSeq" id="WP_079654631.1">
    <property type="nucleotide sequence ID" value="NZ_LT670846.1"/>
</dbReference>
<feature type="transmembrane region" description="Helical" evidence="9">
    <location>
        <begin position="219"/>
        <end position="237"/>
    </location>
</feature>
<gene>
    <name evidence="9" type="primary">secF</name>
    <name evidence="11" type="ORF">SAMN05444391_0402</name>
</gene>
<comment type="function">
    <text evidence="9">Part of the Sec protein translocase complex. Interacts with the SecYEG preprotein conducting channel. SecDF uses the proton motive force (PMF) to complete protein translocation after the ATP-dependent function of SecA.</text>
</comment>
<comment type="subcellular location">
    <subcellularLocation>
        <location evidence="1 9">Cell membrane</location>
        <topology evidence="1 9">Multi-pass membrane protein</topology>
    </subcellularLocation>
</comment>
<dbReference type="Pfam" id="PF02355">
    <property type="entry name" value="SecD_SecF_C"/>
    <property type="match status" value="1"/>
</dbReference>
<dbReference type="STRING" id="381751.SAMN05444391_0402"/>
<dbReference type="PRINTS" id="PR01755">
    <property type="entry name" value="SECFTRNLCASE"/>
</dbReference>
<feature type="transmembrane region" description="Helical" evidence="9">
    <location>
        <begin position="140"/>
        <end position="161"/>
    </location>
</feature>
<keyword evidence="12" id="KW-1185">Reference proteome</keyword>
<dbReference type="GO" id="GO:0015450">
    <property type="term" value="F:protein-transporting ATPase activity"/>
    <property type="evidence" value="ECO:0007669"/>
    <property type="project" value="InterPro"/>
</dbReference>
<keyword evidence="4 9" id="KW-0812">Transmembrane</keyword>
<dbReference type="NCBIfam" id="TIGR00916">
    <property type="entry name" value="2A0604s01"/>
    <property type="match status" value="1"/>
</dbReference>
<dbReference type="PANTHER" id="PTHR30081">
    <property type="entry name" value="PROTEIN-EXPORT MEMBRANE PROTEIN SEC"/>
    <property type="match status" value="1"/>
</dbReference>
<proteinExistence type="inferred from homology"/>
<dbReference type="GO" id="GO:0043952">
    <property type="term" value="P:protein transport by the Sec complex"/>
    <property type="evidence" value="ECO:0007669"/>
    <property type="project" value="UniProtKB-UniRule"/>
</dbReference>
<organism evidence="11 12">
    <name type="scientific">Thermocrinis minervae</name>
    <dbReference type="NCBI Taxonomy" id="381751"/>
    <lineage>
        <taxon>Bacteria</taxon>
        <taxon>Pseudomonadati</taxon>
        <taxon>Aquificota</taxon>
        <taxon>Aquificia</taxon>
        <taxon>Aquificales</taxon>
        <taxon>Aquificaceae</taxon>
        <taxon>Thermocrinis</taxon>
    </lineage>
</organism>
<dbReference type="AlphaFoldDB" id="A0A1M6QUL8"/>
<dbReference type="EMBL" id="LT670846">
    <property type="protein sequence ID" value="SHK23951.1"/>
    <property type="molecule type" value="Genomic_DNA"/>
</dbReference>
<evidence type="ECO:0000256" key="9">
    <source>
        <dbReference type="HAMAP-Rule" id="MF_01464"/>
    </source>
</evidence>
<dbReference type="InterPro" id="IPR048634">
    <property type="entry name" value="SecD_SecF_C"/>
</dbReference>
<evidence type="ECO:0000256" key="7">
    <source>
        <dbReference type="ARBA" id="ARBA00023010"/>
    </source>
</evidence>
<dbReference type="InterPro" id="IPR022813">
    <property type="entry name" value="SecD/SecF_arch_bac"/>
</dbReference>
<evidence type="ECO:0000256" key="3">
    <source>
        <dbReference type="ARBA" id="ARBA00022475"/>
    </source>
</evidence>
<evidence type="ECO:0000313" key="11">
    <source>
        <dbReference type="EMBL" id="SHK23951.1"/>
    </source>
</evidence>